<dbReference type="EMBL" id="LDAU01000155">
    <property type="protein sequence ID" value="KRX02377.1"/>
    <property type="molecule type" value="Genomic_DNA"/>
</dbReference>
<protein>
    <submittedName>
        <fullName evidence="2">Uncharacterized protein</fullName>
    </submittedName>
</protein>
<dbReference type="AlphaFoldDB" id="A0A0V0QJE4"/>
<comment type="caution">
    <text evidence="2">The sequence shown here is derived from an EMBL/GenBank/DDBJ whole genome shotgun (WGS) entry which is preliminary data.</text>
</comment>
<dbReference type="Proteomes" id="UP000054937">
    <property type="component" value="Unassembled WGS sequence"/>
</dbReference>
<sequence>MRIQITPKQYKPQNLCTTKQKSQDTDIKSQSTNLSDRSDKIIEQNSYGQYDRKTGYQNSYFNSFEMQNGSIIKENNEVNGIQVNQYQDNGLINISQQQLKEYIKVKSEYREQIIQMKFNFAQELDPINGELKPQIQNMKIIFDKEKKKHDENLMCMQNQVFDLQTQKLALIEKVQLAQVKLVQLEKSLGYKNQYL</sequence>
<reference evidence="2 3" key="1">
    <citation type="journal article" date="2015" name="Sci. Rep.">
        <title>Genome of the facultative scuticociliatosis pathogen Pseudocohnilembus persalinus provides insight into its virulence through horizontal gene transfer.</title>
        <authorList>
            <person name="Xiong J."/>
            <person name="Wang G."/>
            <person name="Cheng J."/>
            <person name="Tian M."/>
            <person name="Pan X."/>
            <person name="Warren A."/>
            <person name="Jiang C."/>
            <person name="Yuan D."/>
            <person name="Miao W."/>
        </authorList>
    </citation>
    <scope>NUCLEOTIDE SEQUENCE [LARGE SCALE GENOMIC DNA]</scope>
    <source>
        <strain evidence="2">36N120E</strain>
    </source>
</reference>
<evidence type="ECO:0000313" key="2">
    <source>
        <dbReference type="EMBL" id="KRX02377.1"/>
    </source>
</evidence>
<evidence type="ECO:0000256" key="1">
    <source>
        <dbReference type="SAM" id="MobiDB-lite"/>
    </source>
</evidence>
<gene>
    <name evidence="2" type="ORF">PPERSA_09994</name>
</gene>
<accession>A0A0V0QJE4</accession>
<feature type="region of interest" description="Disordered" evidence="1">
    <location>
        <begin position="15"/>
        <end position="37"/>
    </location>
</feature>
<name>A0A0V0QJE4_PSEPJ</name>
<organism evidence="2 3">
    <name type="scientific">Pseudocohnilembus persalinus</name>
    <name type="common">Ciliate</name>
    <dbReference type="NCBI Taxonomy" id="266149"/>
    <lineage>
        <taxon>Eukaryota</taxon>
        <taxon>Sar</taxon>
        <taxon>Alveolata</taxon>
        <taxon>Ciliophora</taxon>
        <taxon>Intramacronucleata</taxon>
        <taxon>Oligohymenophorea</taxon>
        <taxon>Scuticociliatia</taxon>
        <taxon>Philasterida</taxon>
        <taxon>Pseudocohnilembidae</taxon>
        <taxon>Pseudocohnilembus</taxon>
    </lineage>
</organism>
<keyword evidence="3" id="KW-1185">Reference proteome</keyword>
<dbReference type="InParanoid" id="A0A0V0QJE4"/>
<evidence type="ECO:0000313" key="3">
    <source>
        <dbReference type="Proteomes" id="UP000054937"/>
    </source>
</evidence>
<proteinExistence type="predicted"/>